<evidence type="ECO:0000313" key="2">
    <source>
        <dbReference type="EMBL" id="RDC55189.1"/>
    </source>
</evidence>
<dbReference type="InterPro" id="IPR032710">
    <property type="entry name" value="NTF2-like_dom_sf"/>
</dbReference>
<feature type="domain" description="SnoaL-like" evidence="1">
    <location>
        <begin position="13"/>
        <end position="106"/>
    </location>
</feature>
<dbReference type="Gene3D" id="3.10.450.50">
    <property type="match status" value="1"/>
</dbReference>
<dbReference type="RefSeq" id="WP_115404300.1">
    <property type="nucleotide sequence ID" value="NZ_QPKV01000008.1"/>
</dbReference>
<dbReference type="OrthoDB" id="6692273at2"/>
<dbReference type="SUPFAM" id="SSF54427">
    <property type="entry name" value="NTF2-like"/>
    <property type="match status" value="1"/>
</dbReference>
<evidence type="ECO:0000259" key="1">
    <source>
        <dbReference type="Pfam" id="PF12680"/>
    </source>
</evidence>
<evidence type="ECO:0000313" key="3">
    <source>
        <dbReference type="Proteomes" id="UP000253961"/>
    </source>
</evidence>
<keyword evidence="3" id="KW-1185">Reference proteome</keyword>
<dbReference type="InterPro" id="IPR037401">
    <property type="entry name" value="SnoaL-like"/>
</dbReference>
<comment type="caution">
    <text evidence="2">The sequence shown here is derived from an EMBL/GenBank/DDBJ whole genome shotgun (WGS) entry which is preliminary data.</text>
</comment>
<reference evidence="2 3" key="1">
    <citation type="submission" date="2018-07" db="EMBL/GenBank/DDBJ databases">
        <title>Pedobacter sp. nov., isolated from soil.</title>
        <authorList>
            <person name="Zhou L.Y."/>
            <person name="Du Z.J."/>
        </authorList>
    </citation>
    <scope>NUCLEOTIDE SEQUENCE [LARGE SCALE GENOMIC DNA]</scope>
    <source>
        <strain evidence="2 3">JDX94</strain>
    </source>
</reference>
<sequence>MSAQRKELLIKANEAISTGDHEGFLEFCTEDTVWEFIGDKVLEGKQSVREYMAENYHEPPKFNVIDLIAEGDLLTAVGEISIKDKNGTVLHYDYCDVWRFAGDKLAGLRAFVVAKQK</sequence>
<protein>
    <submittedName>
        <fullName evidence="2">Nuclear transport factor 2 family protein</fullName>
    </submittedName>
</protein>
<accession>A0A369PWX6</accession>
<gene>
    <name evidence="2" type="ORF">DU508_18635</name>
</gene>
<dbReference type="Proteomes" id="UP000253961">
    <property type="component" value="Unassembled WGS sequence"/>
</dbReference>
<dbReference type="AlphaFoldDB" id="A0A369PWX6"/>
<proteinExistence type="predicted"/>
<name>A0A369PWX6_9SPHI</name>
<dbReference type="EMBL" id="QPKV01000008">
    <property type="protein sequence ID" value="RDC55189.1"/>
    <property type="molecule type" value="Genomic_DNA"/>
</dbReference>
<dbReference type="Pfam" id="PF12680">
    <property type="entry name" value="SnoaL_2"/>
    <property type="match status" value="1"/>
</dbReference>
<organism evidence="2 3">
    <name type="scientific">Pedobacter chinensis</name>
    <dbReference type="NCBI Taxonomy" id="2282421"/>
    <lineage>
        <taxon>Bacteria</taxon>
        <taxon>Pseudomonadati</taxon>
        <taxon>Bacteroidota</taxon>
        <taxon>Sphingobacteriia</taxon>
        <taxon>Sphingobacteriales</taxon>
        <taxon>Sphingobacteriaceae</taxon>
        <taxon>Pedobacter</taxon>
    </lineage>
</organism>